<keyword evidence="4" id="KW-1185">Reference proteome</keyword>
<dbReference type="EMBL" id="LGTQ01000006">
    <property type="protein sequence ID" value="KPM48886.1"/>
    <property type="molecule type" value="Genomic_DNA"/>
</dbReference>
<dbReference type="PATRIC" id="fig|1605367.3.peg.3392"/>
<dbReference type="GO" id="GO:0005615">
    <property type="term" value="C:extracellular space"/>
    <property type="evidence" value="ECO:0007669"/>
    <property type="project" value="InterPro"/>
</dbReference>
<gene>
    <name evidence="3" type="ORF">AFM12_10025</name>
</gene>
<name>A0A0P7BVD9_9BACT</name>
<dbReference type="InterPro" id="IPR023795">
    <property type="entry name" value="Serpin_CS"/>
</dbReference>
<evidence type="ECO:0000256" key="1">
    <source>
        <dbReference type="RuleBase" id="RU000411"/>
    </source>
</evidence>
<dbReference type="PROSITE" id="PS00284">
    <property type="entry name" value="SERPIN"/>
    <property type="match status" value="1"/>
</dbReference>
<dbReference type="PANTHER" id="PTHR11461">
    <property type="entry name" value="SERINE PROTEASE INHIBITOR, SERPIN"/>
    <property type="match status" value="1"/>
</dbReference>
<dbReference type="InterPro" id="IPR042185">
    <property type="entry name" value="Serpin_sf_2"/>
</dbReference>
<dbReference type="SUPFAM" id="SSF56574">
    <property type="entry name" value="Serpins"/>
    <property type="match status" value="1"/>
</dbReference>
<dbReference type="PANTHER" id="PTHR11461:SF211">
    <property type="entry name" value="GH10112P-RELATED"/>
    <property type="match status" value="1"/>
</dbReference>
<dbReference type="STRING" id="1605367.AFM12_10025"/>
<dbReference type="RefSeq" id="WP_055147453.1">
    <property type="nucleotide sequence ID" value="NZ_JXSZ01000006.1"/>
</dbReference>
<dbReference type="OrthoDB" id="9764871at2"/>
<dbReference type="Gene3D" id="3.30.497.10">
    <property type="entry name" value="Antithrombin, subunit I, domain 2"/>
    <property type="match status" value="1"/>
</dbReference>
<comment type="similarity">
    <text evidence="1">Belongs to the serpin family.</text>
</comment>
<evidence type="ECO:0000313" key="3">
    <source>
        <dbReference type="EMBL" id="KPM48886.1"/>
    </source>
</evidence>
<dbReference type="GO" id="GO:0004867">
    <property type="term" value="F:serine-type endopeptidase inhibitor activity"/>
    <property type="evidence" value="ECO:0007669"/>
    <property type="project" value="InterPro"/>
</dbReference>
<organism evidence="3 4">
    <name type="scientific">Jiulongibacter sediminis</name>
    <dbReference type="NCBI Taxonomy" id="1605367"/>
    <lineage>
        <taxon>Bacteria</taxon>
        <taxon>Pseudomonadati</taxon>
        <taxon>Bacteroidota</taxon>
        <taxon>Cytophagia</taxon>
        <taxon>Cytophagales</taxon>
        <taxon>Leadbetterellaceae</taxon>
        <taxon>Jiulongibacter</taxon>
    </lineage>
</organism>
<dbReference type="Gene3D" id="2.30.39.10">
    <property type="entry name" value="Alpha-1-antitrypsin, domain 1"/>
    <property type="match status" value="1"/>
</dbReference>
<dbReference type="InterPro" id="IPR023796">
    <property type="entry name" value="Serpin_dom"/>
</dbReference>
<dbReference type="SMART" id="SM00093">
    <property type="entry name" value="SERPIN"/>
    <property type="match status" value="1"/>
</dbReference>
<feature type="domain" description="Serpin" evidence="2">
    <location>
        <begin position="46"/>
        <end position="399"/>
    </location>
</feature>
<dbReference type="AlphaFoldDB" id="A0A0P7BVD9"/>
<dbReference type="Proteomes" id="UP000050454">
    <property type="component" value="Unassembled WGS sequence"/>
</dbReference>
<proteinExistence type="inferred from homology"/>
<sequence length="399" mass="44451">MKKLILTVGLTTTLFLGLSQCDTTNPEPMSITINETYRQQSGDFAFSFLKELEKEEAGKNFFVSPLSLHMALGMLLNGADGVSKDELMEVLKLKGLDQETINATYAELIEKLPEVDPKVTNTLANSIWQREGFPVEQSFKDVLAESFKADLYVEPFNTGTLDKINQWASDNTNAKIKKILNEISADQVMFLINALYFEGDWAIEFDKKKTQKADFNGLDNVAQVDMMANTDTFAFVNMGGYKALDMEYGRGNYAMRVLLPENGDAVSLLNALTAKEWQSITNKQSVTKVDLRFPKLKMEYEKELNDVLVNMGVPSIFSGNADLSKISPPAGKIVVGFVKQNAFVEIDEKGTEAAAVTTIGIELTSVPQYTTFHVNKPFLFFIYEKTSGTIQFAGKILNF</sequence>
<dbReference type="InterPro" id="IPR000215">
    <property type="entry name" value="Serpin_fam"/>
</dbReference>
<evidence type="ECO:0000259" key="2">
    <source>
        <dbReference type="SMART" id="SM00093"/>
    </source>
</evidence>
<dbReference type="InterPro" id="IPR036186">
    <property type="entry name" value="Serpin_sf"/>
</dbReference>
<dbReference type="Pfam" id="PF00079">
    <property type="entry name" value="Serpin"/>
    <property type="match status" value="1"/>
</dbReference>
<dbReference type="CDD" id="cd19588">
    <property type="entry name" value="serpin_miropin-like"/>
    <property type="match status" value="1"/>
</dbReference>
<evidence type="ECO:0000313" key="4">
    <source>
        <dbReference type="Proteomes" id="UP000050454"/>
    </source>
</evidence>
<comment type="caution">
    <text evidence="3">The sequence shown here is derived from an EMBL/GenBank/DDBJ whole genome shotgun (WGS) entry which is preliminary data.</text>
</comment>
<dbReference type="InterPro" id="IPR042178">
    <property type="entry name" value="Serpin_sf_1"/>
</dbReference>
<reference evidence="3 4" key="1">
    <citation type="submission" date="2015-07" db="EMBL/GenBank/DDBJ databases">
        <title>The draft genome sequence of Leadbetterella sp. JN14-9.</title>
        <authorList>
            <person name="Liu Y."/>
            <person name="Du J."/>
            <person name="Shao Z."/>
        </authorList>
    </citation>
    <scope>NUCLEOTIDE SEQUENCE [LARGE SCALE GENOMIC DNA]</scope>
    <source>
        <strain evidence="3 4">JN14-9</strain>
    </source>
</reference>
<protein>
    <recommendedName>
        <fullName evidence="2">Serpin domain-containing protein</fullName>
    </recommendedName>
</protein>
<accession>A0A0P7BVD9</accession>